<gene>
    <name evidence="1" type="ORF">SR894_08690</name>
</gene>
<name>A0ABZ0YRH6_9GAMM</name>
<dbReference type="RefSeq" id="WP_223288818.1">
    <property type="nucleotide sequence ID" value="NZ_CP140255.1"/>
</dbReference>
<evidence type="ECO:0000313" key="2">
    <source>
        <dbReference type="Proteomes" id="UP001324794"/>
    </source>
</evidence>
<organism evidence="1 2">
    <name type="scientific">Vreelandella neptunia</name>
    <dbReference type="NCBI Taxonomy" id="115551"/>
    <lineage>
        <taxon>Bacteria</taxon>
        <taxon>Pseudomonadati</taxon>
        <taxon>Pseudomonadota</taxon>
        <taxon>Gammaproteobacteria</taxon>
        <taxon>Oceanospirillales</taxon>
        <taxon>Halomonadaceae</taxon>
        <taxon>Vreelandella</taxon>
    </lineage>
</organism>
<reference evidence="1 2" key="1">
    <citation type="submission" date="2023-11" db="EMBL/GenBank/DDBJ databases">
        <title>MicrobeMod: A computational toolkit for identifying prokaryotic methylation and restriction-modification with nanopore sequencing.</title>
        <authorList>
            <person name="Crits-Christoph A."/>
            <person name="Kang S.C."/>
            <person name="Lee H."/>
            <person name="Ostrov N."/>
        </authorList>
    </citation>
    <scope>NUCLEOTIDE SEQUENCE [LARGE SCALE GENOMIC DNA]</scope>
    <source>
        <strain evidence="1 2">ATCC BAA-805</strain>
    </source>
</reference>
<keyword evidence="2" id="KW-1185">Reference proteome</keyword>
<protein>
    <submittedName>
        <fullName evidence="1">Uncharacterized protein</fullName>
    </submittedName>
</protein>
<proteinExistence type="predicted"/>
<accession>A0ABZ0YRH6</accession>
<dbReference type="EMBL" id="CP140255">
    <property type="protein sequence ID" value="WQH14601.1"/>
    <property type="molecule type" value="Genomic_DNA"/>
</dbReference>
<sequence>MRNSTALILAGAGHVAASIVMQFLGIEGADLKSTTGVLLVGMGLICMEIQEAGRK</sequence>
<dbReference type="Proteomes" id="UP001324794">
    <property type="component" value="Chromosome"/>
</dbReference>
<evidence type="ECO:0000313" key="1">
    <source>
        <dbReference type="EMBL" id="WQH14601.1"/>
    </source>
</evidence>